<dbReference type="Pfam" id="PF00535">
    <property type="entry name" value="Glycos_transf_2"/>
    <property type="match status" value="1"/>
</dbReference>
<dbReference type="PANTHER" id="PTHR43179">
    <property type="entry name" value="RHAMNOSYLTRANSFERASE WBBL"/>
    <property type="match status" value="1"/>
</dbReference>
<dbReference type="AlphaFoldDB" id="W7Z2M0"/>
<proteinExistence type="inferred from homology"/>
<evidence type="ECO:0000313" key="7">
    <source>
        <dbReference type="Proteomes" id="UP000019364"/>
    </source>
</evidence>
<keyword evidence="3" id="KW-0328">Glycosyltransferase</keyword>
<dbReference type="STRING" id="1236976.JCM16418_2762"/>
<comment type="pathway">
    <text evidence="1">Cell wall biogenesis; cell wall polysaccharide biosynthesis.</text>
</comment>
<reference evidence="6 7" key="1">
    <citation type="journal article" date="2014" name="Genome Announc.">
        <title>Draft Genome Sequence of Paenibacillus pini JCM 16418T, Isolated from the Rhizosphere of Pine Tree.</title>
        <authorList>
            <person name="Yuki M."/>
            <person name="Oshima K."/>
            <person name="Suda W."/>
            <person name="Oshida Y."/>
            <person name="Kitamura K."/>
            <person name="Iida Y."/>
            <person name="Hattori M."/>
            <person name="Ohkuma M."/>
        </authorList>
    </citation>
    <scope>NUCLEOTIDE SEQUENCE [LARGE SCALE GENOMIC DNA]</scope>
    <source>
        <strain evidence="6 7">JCM 16418</strain>
    </source>
</reference>
<dbReference type="InterPro" id="IPR001173">
    <property type="entry name" value="Glyco_trans_2-like"/>
</dbReference>
<dbReference type="EMBL" id="BAVZ01000007">
    <property type="protein sequence ID" value="GAF08674.1"/>
    <property type="molecule type" value="Genomic_DNA"/>
</dbReference>
<dbReference type="RefSeq" id="WP_242403821.1">
    <property type="nucleotide sequence ID" value="NZ_BAVZ01000007.1"/>
</dbReference>
<keyword evidence="7" id="KW-1185">Reference proteome</keyword>
<protein>
    <submittedName>
        <fullName evidence="6">Glycosyltransferase</fullName>
    </submittedName>
</protein>
<gene>
    <name evidence="6" type="ORF">JCM16418_2762</name>
</gene>
<keyword evidence="4 6" id="KW-0808">Transferase</keyword>
<feature type="domain" description="Glycosyltransferase 2-like" evidence="5">
    <location>
        <begin position="9"/>
        <end position="107"/>
    </location>
</feature>
<comment type="caution">
    <text evidence="6">The sequence shown here is derived from an EMBL/GenBank/DDBJ whole genome shotgun (WGS) entry which is preliminary data.</text>
</comment>
<dbReference type="PANTHER" id="PTHR43179:SF12">
    <property type="entry name" value="GALACTOFURANOSYLTRANSFERASE GLFT2"/>
    <property type="match status" value="1"/>
</dbReference>
<dbReference type="Proteomes" id="UP000019364">
    <property type="component" value="Unassembled WGS sequence"/>
</dbReference>
<dbReference type="eggNOG" id="COG1216">
    <property type="taxonomic scope" value="Bacteria"/>
</dbReference>
<evidence type="ECO:0000313" key="6">
    <source>
        <dbReference type="EMBL" id="GAF08674.1"/>
    </source>
</evidence>
<sequence>MNSDINLTSIIIPTYNGLHLLKTCIESIRTYTSEPYEIIVVDNASTDGTSQYCIREKITFVSLPVNMGFPKACNLGLAAASGNRLLLLNNDVTVTANWLRNMTIALYSAADIGLVGPVTNEASGIQKVEIEFQNKAEFQQQAAVNNVSDPSRWREVKRVIGMCLLFTRDMMRNVGVLDEAFSPGHYEDDDYCYRIRAAGYRLIVCADVLVHHEGSASFKKHSTEDISELIDRNYRLFIHKWQVNPHQFIEEM</sequence>
<evidence type="ECO:0000256" key="4">
    <source>
        <dbReference type="ARBA" id="ARBA00022679"/>
    </source>
</evidence>
<evidence type="ECO:0000256" key="1">
    <source>
        <dbReference type="ARBA" id="ARBA00004776"/>
    </source>
</evidence>
<dbReference type="Gene3D" id="3.90.550.10">
    <property type="entry name" value="Spore Coat Polysaccharide Biosynthesis Protein SpsA, Chain A"/>
    <property type="match status" value="1"/>
</dbReference>
<dbReference type="InterPro" id="IPR029044">
    <property type="entry name" value="Nucleotide-diphossugar_trans"/>
</dbReference>
<name>W7Z2M0_9BACL</name>
<dbReference type="SUPFAM" id="SSF53448">
    <property type="entry name" value="Nucleotide-diphospho-sugar transferases"/>
    <property type="match status" value="1"/>
</dbReference>
<evidence type="ECO:0000259" key="5">
    <source>
        <dbReference type="Pfam" id="PF00535"/>
    </source>
</evidence>
<comment type="similarity">
    <text evidence="2">Belongs to the glycosyltransferase 2 family.</text>
</comment>
<dbReference type="GO" id="GO:0016757">
    <property type="term" value="F:glycosyltransferase activity"/>
    <property type="evidence" value="ECO:0007669"/>
    <property type="project" value="UniProtKB-KW"/>
</dbReference>
<evidence type="ECO:0000256" key="2">
    <source>
        <dbReference type="ARBA" id="ARBA00006739"/>
    </source>
</evidence>
<dbReference type="CDD" id="cd04186">
    <property type="entry name" value="GT_2_like_c"/>
    <property type="match status" value="1"/>
</dbReference>
<accession>W7Z2M0</accession>
<evidence type="ECO:0000256" key="3">
    <source>
        <dbReference type="ARBA" id="ARBA00022676"/>
    </source>
</evidence>
<organism evidence="6 7">
    <name type="scientific">Paenibacillus pini JCM 16418</name>
    <dbReference type="NCBI Taxonomy" id="1236976"/>
    <lineage>
        <taxon>Bacteria</taxon>
        <taxon>Bacillati</taxon>
        <taxon>Bacillota</taxon>
        <taxon>Bacilli</taxon>
        <taxon>Bacillales</taxon>
        <taxon>Paenibacillaceae</taxon>
        <taxon>Paenibacillus</taxon>
    </lineage>
</organism>